<gene>
    <name evidence="1" type="ORF">IFM89_018582</name>
</gene>
<sequence>MDTGVAGALLQCVYNGSLSMFDSEIERRPYHKNCTCAFHNSKKNSSNMCPHRRKITVPTKHLWKECSLSTEGTHYSSRSSTCVVAMRRAKTTQTGLRFMGESESGKSS</sequence>
<proteinExistence type="predicted"/>
<name>A0A835M2X2_9MAGN</name>
<dbReference type="OrthoDB" id="1696465at2759"/>
<dbReference type="EMBL" id="JADFTS010000003">
    <property type="protein sequence ID" value="KAF9614437.1"/>
    <property type="molecule type" value="Genomic_DNA"/>
</dbReference>
<dbReference type="PANTHER" id="PTHR35121:SF4">
    <property type="entry name" value="SWIM-TYPE DOMAIN-CONTAINING PROTEIN"/>
    <property type="match status" value="1"/>
</dbReference>
<reference evidence="1 2" key="1">
    <citation type="submission" date="2020-10" db="EMBL/GenBank/DDBJ databases">
        <title>The Coptis chinensis genome and diversification of protoberbering-type alkaloids.</title>
        <authorList>
            <person name="Wang B."/>
            <person name="Shu S."/>
            <person name="Song C."/>
            <person name="Liu Y."/>
        </authorList>
    </citation>
    <scope>NUCLEOTIDE SEQUENCE [LARGE SCALE GENOMIC DNA]</scope>
    <source>
        <strain evidence="1">HL-2020</strain>
        <tissue evidence="1">Leaf</tissue>
    </source>
</reference>
<keyword evidence="2" id="KW-1185">Reference proteome</keyword>
<evidence type="ECO:0000313" key="1">
    <source>
        <dbReference type="EMBL" id="KAF9614437.1"/>
    </source>
</evidence>
<accession>A0A835M2X2</accession>
<comment type="caution">
    <text evidence="1">The sequence shown here is derived from an EMBL/GenBank/DDBJ whole genome shotgun (WGS) entry which is preliminary data.</text>
</comment>
<evidence type="ECO:0000313" key="2">
    <source>
        <dbReference type="Proteomes" id="UP000631114"/>
    </source>
</evidence>
<dbReference type="AlphaFoldDB" id="A0A835M2X2"/>
<organism evidence="1 2">
    <name type="scientific">Coptis chinensis</name>
    <dbReference type="NCBI Taxonomy" id="261450"/>
    <lineage>
        <taxon>Eukaryota</taxon>
        <taxon>Viridiplantae</taxon>
        <taxon>Streptophyta</taxon>
        <taxon>Embryophyta</taxon>
        <taxon>Tracheophyta</taxon>
        <taxon>Spermatophyta</taxon>
        <taxon>Magnoliopsida</taxon>
        <taxon>Ranunculales</taxon>
        <taxon>Ranunculaceae</taxon>
        <taxon>Coptidoideae</taxon>
        <taxon>Coptis</taxon>
    </lineage>
</organism>
<dbReference type="PANTHER" id="PTHR35121">
    <property type="entry name" value="HOMEODOMAIN PROTEIN 8, PUTATIVE-RELATED"/>
    <property type="match status" value="1"/>
</dbReference>
<protein>
    <submittedName>
        <fullName evidence="1">Uncharacterized protein</fullName>
    </submittedName>
</protein>
<dbReference type="Proteomes" id="UP000631114">
    <property type="component" value="Unassembled WGS sequence"/>
</dbReference>